<dbReference type="OrthoDB" id="10666160at2759"/>
<protein>
    <submittedName>
        <fullName evidence="2">Uncharacterized protein</fullName>
    </submittedName>
</protein>
<feature type="compositionally biased region" description="Basic and acidic residues" evidence="1">
    <location>
        <begin position="255"/>
        <end position="273"/>
    </location>
</feature>
<dbReference type="Proteomes" id="UP000183809">
    <property type="component" value="Unassembled WGS sequence"/>
</dbReference>
<comment type="caution">
    <text evidence="2">The sequence shown here is derived from an EMBL/GenBank/DDBJ whole genome shotgun (WGS) entry which is preliminary data.</text>
</comment>
<feature type="compositionally biased region" description="Basic and acidic residues" evidence="1">
    <location>
        <begin position="91"/>
        <end position="108"/>
    </location>
</feature>
<evidence type="ECO:0000313" key="3">
    <source>
        <dbReference type="Proteomes" id="UP000183809"/>
    </source>
</evidence>
<feature type="region of interest" description="Disordered" evidence="1">
    <location>
        <begin position="1"/>
        <end position="35"/>
    </location>
</feature>
<name>A0A1J9SGY6_9PEZI</name>
<organism evidence="2 3">
    <name type="scientific">Diplodia corticola</name>
    <dbReference type="NCBI Taxonomy" id="236234"/>
    <lineage>
        <taxon>Eukaryota</taxon>
        <taxon>Fungi</taxon>
        <taxon>Dikarya</taxon>
        <taxon>Ascomycota</taxon>
        <taxon>Pezizomycotina</taxon>
        <taxon>Dothideomycetes</taxon>
        <taxon>Dothideomycetes incertae sedis</taxon>
        <taxon>Botryosphaeriales</taxon>
        <taxon>Botryosphaeriaceae</taxon>
        <taxon>Diplodia</taxon>
    </lineage>
</organism>
<keyword evidence="3" id="KW-1185">Reference proteome</keyword>
<feature type="compositionally biased region" description="Low complexity" evidence="1">
    <location>
        <begin position="16"/>
        <end position="34"/>
    </location>
</feature>
<feature type="region of interest" description="Disordered" evidence="1">
    <location>
        <begin position="91"/>
        <end position="356"/>
    </location>
</feature>
<feature type="compositionally biased region" description="Low complexity" evidence="1">
    <location>
        <begin position="117"/>
        <end position="141"/>
    </location>
</feature>
<proteinExistence type="predicted"/>
<sequence>MAPRKQPKAKGKGKNKTTSATGGAGSSSSSAAAAIDHDTRTCGCCNLAADAPTYSAAERDMMAQIEASIRAQMIAAGRITGEEDTRAIVERQEREREARDAGEGKASEASEGETGESEAAASSATLEASASAATPASVGEVSSEERSSAAMEGAQNETVTVAEDRGVEESSDVGPRTNAGEPNVLNKNLEGGEYGVVGGGKHGKKNADEQCGEGGAVASAGHSASAEQLSEMAAVVVTDSSTPADNGSDGSSSAKDLHDSPIKIHDAVDKAHETATAVGKEPATGAASIEPDVGNSASSNTSDIVTTDDKTKTPVAKNTRSRTSLSHSSAAEVRSSSPAPLNTSSAATTPPATDKTTSVGYMTIFHVANEQAPFDPRIYTVLTPEAALACERERYAEWWRRSFGHAGKMPPVNLPVPYDTQDPRARWRLDKRVGRNWSLADCAPMANGGPVGTAESVVEPLFDDYGRLKLPKTRGQKATKPAAAAATQTKPDKKQGGDGKGGVEG</sequence>
<feature type="compositionally biased region" description="Basic and acidic residues" evidence="1">
    <location>
        <begin position="490"/>
        <end position="505"/>
    </location>
</feature>
<feature type="compositionally biased region" description="Basic residues" evidence="1">
    <location>
        <begin position="1"/>
        <end position="15"/>
    </location>
</feature>
<dbReference type="RefSeq" id="XP_020134456.1">
    <property type="nucleotide sequence ID" value="XM_020274082.1"/>
</dbReference>
<feature type="compositionally biased region" description="Low complexity" evidence="1">
    <location>
        <begin position="478"/>
        <end position="489"/>
    </location>
</feature>
<feature type="compositionally biased region" description="Polar residues" evidence="1">
    <location>
        <begin position="238"/>
        <end position="254"/>
    </location>
</feature>
<dbReference type="AlphaFoldDB" id="A0A1J9SGY6"/>
<evidence type="ECO:0000256" key="1">
    <source>
        <dbReference type="SAM" id="MobiDB-lite"/>
    </source>
</evidence>
<feature type="compositionally biased region" description="Polar residues" evidence="1">
    <location>
        <begin position="295"/>
        <end position="305"/>
    </location>
</feature>
<feature type="compositionally biased region" description="Low complexity" evidence="1">
    <location>
        <begin position="324"/>
        <end position="356"/>
    </location>
</feature>
<dbReference type="GeneID" id="31014343"/>
<feature type="region of interest" description="Disordered" evidence="1">
    <location>
        <begin position="469"/>
        <end position="505"/>
    </location>
</feature>
<accession>A0A1J9SGY6</accession>
<feature type="compositionally biased region" description="Low complexity" evidence="1">
    <location>
        <begin position="216"/>
        <end position="226"/>
    </location>
</feature>
<reference evidence="2 3" key="1">
    <citation type="submission" date="2016-10" db="EMBL/GenBank/DDBJ databases">
        <title>Proteomics and genomics reveal pathogen-plant mechanisms compatible with a hemibiotrophic lifestyle of Diplodia corticola.</title>
        <authorList>
            <person name="Fernandes I."/>
            <person name="De Jonge R."/>
            <person name="Van De Peer Y."/>
            <person name="Devreese B."/>
            <person name="Alves A."/>
            <person name="Esteves A.C."/>
        </authorList>
    </citation>
    <scope>NUCLEOTIDE SEQUENCE [LARGE SCALE GENOMIC DNA]</scope>
    <source>
        <strain evidence="2 3">CBS 112549</strain>
    </source>
</reference>
<gene>
    <name evidence="2" type="ORF">BKCO1_3000187</name>
</gene>
<dbReference type="EMBL" id="MNUE01000003">
    <property type="protein sequence ID" value="OJD38845.1"/>
    <property type="molecule type" value="Genomic_DNA"/>
</dbReference>
<evidence type="ECO:0000313" key="2">
    <source>
        <dbReference type="EMBL" id="OJD38845.1"/>
    </source>
</evidence>